<dbReference type="PANTHER" id="PTHR22916">
    <property type="entry name" value="GLYCOSYLTRANSFERASE"/>
    <property type="match status" value="1"/>
</dbReference>
<dbReference type="PANTHER" id="PTHR22916:SF51">
    <property type="entry name" value="GLYCOSYLTRANSFERASE EPSH-RELATED"/>
    <property type="match status" value="1"/>
</dbReference>
<dbReference type="CDD" id="cd00761">
    <property type="entry name" value="Glyco_tranf_GTA_type"/>
    <property type="match status" value="1"/>
</dbReference>
<dbReference type="Pfam" id="PF00535">
    <property type="entry name" value="Glycos_transf_2"/>
    <property type="match status" value="1"/>
</dbReference>
<evidence type="ECO:0000256" key="2">
    <source>
        <dbReference type="ARBA" id="ARBA00022679"/>
    </source>
</evidence>
<dbReference type="GO" id="GO:0016757">
    <property type="term" value="F:glycosyltransferase activity"/>
    <property type="evidence" value="ECO:0007669"/>
    <property type="project" value="UniProtKB-KW"/>
</dbReference>
<dbReference type="Gene3D" id="3.90.550.10">
    <property type="entry name" value="Spore Coat Polysaccharide Biosynthesis Protein SpsA, Chain A"/>
    <property type="match status" value="1"/>
</dbReference>
<reference evidence="4 5" key="1">
    <citation type="submission" date="2016-11" db="EMBL/GenBank/DDBJ databases">
        <authorList>
            <person name="Jaros S."/>
            <person name="Januszkiewicz K."/>
            <person name="Wedrychowicz H."/>
        </authorList>
    </citation>
    <scope>NUCLEOTIDE SEQUENCE [LARGE SCALE GENOMIC DNA]</scope>
    <source>
        <strain evidence="4 5">DSM 15930</strain>
    </source>
</reference>
<sequence>MKLLSVAIPSYNSEEYLGRAVETLLTGGEEIEIIIVNDGSKDDTGKIADAYQEKYPTIIKAIHQENGGHGQAVNTGLKNATGLYFKVVDSDDWVNENSLKNVLKLLRKMYDEKKELDLLIANYVYENANLNKQKAIDYKSAMPIDTIFGWDDLKHFKQSQNILMHSVFYRTQLLRDCNLQLPKHTFYVDNIFVYQPLPYVKTLYYIDENFYRYYIGREDQSVNEKVMMSRIDQQIRVTKLMIESTDIFAVSSKKLRNYMLKYLSVMMMVCSVYLVKIGTKESLDKKKELWNYLKTTKPMMYNKIRHSVLGYSMHLPGHTGHAIIKIGYRISQKIIGFG</sequence>
<evidence type="ECO:0000313" key="5">
    <source>
        <dbReference type="Proteomes" id="UP000184038"/>
    </source>
</evidence>
<dbReference type="SUPFAM" id="SSF53448">
    <property type="entry name" value="Nucleotide-diphospho-sugar transferases"/>
    <property type="match status" value="1"/>
</dbReference>
<dbReference type="Proteomes" id="UP000184038">
    <property type="component" value="Unassembled WGS sequence"/>
</dbReference>
<evidence type="ECO:0000313" key="4">
    <source>
        <dbReference type="EMBL" id="SHM46497.1"/>
    </source>
</evidence>
<keyword evidence="5" id="KW-1185">Reference proteome</keyword>
<dbReference type="AlphaFoldDB" id="A0A1M7J2C8"/>
<evidence type="ECO:0000259" key="3">
    <source>
        <dbReference type="Pfam" id="PF00535"/>
    </source>
</evidence>
<organism evidence="4 5">
    <name type="scientific">Anaerosporobacter mobilis DSM 15930</name>
    <dbReference type="NCBI Taxonomy" id="1120996"/>
    <lineage>
        <taxon>Bacteria</taxon>
        <taxon>Bacillati</taxon>
        <taxon>Bacillota</taxon>
        <taxon>Clostridia</taxon>
        <taxon>Lachnospirales</taxon>
        <taxon>Lachnospiraceae</taxon>
        <taxon>Anaerosporobacter</taxon>
    </lineage>
</organism>
<dbReference type="STRING" id="1120996.SAMN02746066_02065"/>
<keyword evidence="2 4" id="KW-0808">Transferase</keyword>
<dbReference type="RefSeq" id="WP_073287140.1">
    <property type="nucleotide sequence ID" value="NZ_FRCP01000010.1"/>
</dbReference>
<feature type="domain" description="Glycosyltransferase 2-like" evidence="3">
    <location>
        <begin position="5"/>
        <end position="108"/>
    </location>
</feature>
<accession>A0A1M7J2C8</accession>
<proteinExistence type="predicted"/>
<dbReference type="OrthoDB" id="396512at2"/>
<dbReference type="InterPro" id="IPR029044">
    <property type="entry name" value="Nucleotide-diphossugar_trans"/>
</dbReference>
<keyword evidence="1" id="KW-0328">Glycosyltransferase</keyword>
<evidence type="ECO:0000256" key="1">
    <source>
        <dbReference type="ARBA" id="ARBA00022676"/>
    </source>
</evidence>
<dbReference type="InterPro" id="IPR001173">
    <property type="entry name" value="Glyco_trans_2-like"/>
</dbReference>
<dbReference type="EMBL" id="FRCP01000010">
    <property type="protein sequence ID" value="SHM46497.1"/>
    <property type="molecule type" value="Genomic_DNA"/>
</dbReference>
<name>A0A1M7J2C8_9FIRM</name>
<protein>
    <submittedName>
        <fullName evidence="4">Glycosyltransferase involved in cell wall bisynthesis</fullName>
    </submittedName>
</protein>
<gene>
    <name evidence="4" type="ORF">SAMN02746066_02065</name>
</gene>